<dbReference type="GO" id="GO:0006886">
    <property type="term" value="P:intracellular protein transport"/>
    <property type="evidence" value="ECO:0007669"/>
    <property type="project" value="InterPro"/>
</dbReference>
<dbReference type="InterPro" id="IPR023392">
    <property type="entry name" value="Tom20_dom_sf"/>
</dbReference>
<accession>A0A0N5AXJ8</accession>
<evidence type="ECO:0000256" key="7">
    <source>
        <dbReference type="ARBA" id="ARBA00022989"/>
    </source>
</evidence>
<dbReference type="AlphaFoldDB" id="A0A0N5AXJ8"/>
<name>A0A0N5AXJ8_9BILA</name>
<sequence>MSSVQGSSSLSAFFREHMLTAASVAAAAFVGYCIYFDHKRRCAPDYKQKIRENRRAAAKAKALNSSSGSRSLPNFADVSEIQAFFLQEVQLGEEMIAAGNLEEGTDHICNAVTVCGQQQQLLQIFEQALPPEHYAMVIQKLPEAKLVIKLIRIFTISLSNN</sequence>
<dbReference type="Gene3D" id="1.20.960.10">
    <property type="entry name" value="Mitochondrial outer membrane translocase complex, subunit Tom20 domain"/>
    <property type="match status" value="1"/>
</dbReference>
<evidence type="ECO:0000256" key="6">
    <source>
        <dbReference type="ARBA" id="ARBA00022927"/>
    </source>
</evidence>
<dbReference type="GO" id="GO:0008320">
    <property type="term" value="F:protein transmembrane transporter activity"/>
    <property type="evidence" value="ECO:0007669"/>
    <property type="project" value="TreeGrafter"/>
</dbReference>
<keyword evidence="11" id="KW-1185">Reference proteome</keyword>
<dbReference type="InterPro" id="IPR022422">
    <property type="entry name" value="MAS20_rcpt_metazoan"/>
</dbReference>
<dbReference type="Proteomes" id="UP000046393">
    <property type="component" value="Unplaced"/>
</dbReference>
<evidence type="ECO:0000313" key="11">
    <source>
        <dbReference type="Proteomes" id="UP000046393"/>
    </source>
</evidence>
<dbReference type="PANTHER" id="PTHR12430:SF0">
    <property type="entry name" value="TRANSLOCASE OF OUTER MITOCHONDRIAL MEMBRANE 20"/>
    <property type="match status" value="1"/>
</dbReference>
<dbReference type="PANTHER" id="PTHR12430">
    <property type="entry name" value="MITOCHONDRIAL IMPORT RECEPTOR SUBUNIT TOM20"/>
    <property type="match status" value="1"/>
</dbReference>
<evidence type="ECO:0000256" key="10">
    <source>
        <dbReference type="SAM" id="Phobius"/>
    </source>
</evidence>
<comment type="similarity">
    <text evidence="2">Belongs to the Tom20 family.</text>
</comment>
<protein>
    <submittedName>
        <fullName evidence="12">Translocase of outer mitochondrial membrane 20</fullName>
    </submittedName>
</protein>
<evidence type="ECO:0000256" key="8">
    <source>
        <dbReference type="ARBA" id="ARBA00023128"/>
    </source>
</evidence>
<dbReference type="InterPro" id="IPR002056">
    <property type="entry name" value="MAS20"/>
</dbReference>
<dbReference type="PRINTS" id="PR00351">
    <property type="entry name" value="OM20RECEPTOR"/>
</dbReference>
<keyword evidence="4 10" id="KW-0812">Transmembrane</keyword>
<dbReference type="GO" id="GO:0030150">
    <property type="term" value="P:protein import into mitochondrial matrix"/>
    <property type="evidence" value="ECO:0007669"/>
    <property type="project" value="TreeGrafter"/>
</dbReference>
<keyword evidence="3" id="KW-0813">Transport</keyword>
<dbReference type="Pfam" id="PF02064">
    <property type="entry name" value="MAS20"/>
    <property type="match status" value="1"/>
</dbReference>
<dbReference type="GO" id="GO:0005742">
    <property type="term" value="C:mitochondrial outer membrane translocase complex"/>
    <property type="evidence" value="ECO:0007669"/>
    <property type="project" value="InterPro"/>
</dbReference>
<keyword evidence="7 10" id="KW-1133">Transmembrane helix</keyword>
<keyword evidence="5" id="KW-1000">Mitochondrion outer membrane</keyword>
<keyword evidence="9 10" id="KW-0472">Membrane</keyword>
<dbReference type="WBParaSite" id="SMUV_0000967701-mRNA-1">
    <property type="protein sequence ID" value="SMUV_0000967701-mRNA-1"/>
    <property type="gene ID" value="SMUV_0000967701"/>
</dbReference>
<evidence type="ECO:0000256" key="3">
    <source>
        <dbReference type="ARBA" id="ARBA00022448"/>
    </source>
</evidence>
<dbReference type="GO" id="GO:0030943">
    <property type="term" value="F:mitochondrion targeting sequence binding"/>
    <property type="evidence" value="ECO:0007669"/>
    <property type="project" value="TreeGrafter"/>
</dbReference>
<evidence type="ECO:0000313" key="12">
    <source>
        <dbReference type="WBParaSite" id="SMUV_0000967701-mRNA-1"/>
    </source>
</evidence>
<evidence type="ECO:0000256" key="5">
    <source>
        <dbReference type="ARBA" id="ARBA00022787"/>
    </source>
</evidence>
<keyword evidence="8" id="KW-0496">Mitochondrion</keyword>
<evidence type="ECO:0000256" key="4">
    <source>
        <dbReference type="ARBA" id="ARBA00022692"/>
    </source>
</evidence>
<keyword evidence="6" id="KW-0653">Protein transport</keyword>
<evidence type="ECO:0000256" key="9">
    <source>
        <dbReference type="ARBA" id="ARBA00023136"/>
    </source>
</evidence>
<dbReference type="SUPFAM" id="SSF47157">
    <property type="entry name" value="Mitochondrial import receptor subunit Tom20"/>
    <property type="match status" value="1"/>
</dbReference>
<evidence type="ECO:0000256" key="2">
    <source>
        <dbReference type="ARBA" id="ARBA00005792"/>
    </source>
</evidence>
<organism evidence="11 12">
    <name type="scientific">Syphacia muris</name>
    <dbReference type="NCBI Taxonomy" id="451379"/>
    <lineage>
        <taxon>Eukaryota</taxon>
        <taxon>Metazoa</taxon>
        <taxon>Ecdysozoa</taxon>
        <taxon>Nematoda</taxon>
        <taxon>Chromadorea</taxon>
        <taxon>Rhabditida</taxon>
        <taxon>Spirurina</taxon>
        <taxon>Oxyuridomorpha</taxon>
        <taxon>Oxyuroidea</taxon>
        <taxon>Oxyuridae</taxon>
        <taxon>Syphacia</taxon>
    </lineage>
</organism>
<dbReference type="GO" id="GO:0016031">
    <property type="term" value="P:tRNA import into mitochondrion"/>
    <property type="evidence" value="ECO:0007669"/>
    <property type="project" value="TreeGrafter"/>
</dbReference>
<comment type="subcellular location">
    <subcellularLocation>
        <location evidence="1">Mitochondrion outer membrane</location>
        <topology evidence="1">Single-pass membrane protein</topology>
    </subcellularLocation>
</comment>
<evidence type="ECO:0000256" key="1">
    <source>
        <dbReference type="ARBA" id="ARBA00004572"/>
    </source>
</evidence>
<dbReference type="GO" id="GO:0006605">
    <property type="term" value="P:protein targeting"/>
    <property type="evidence" value="ECO:0007669"/>
    <property type="project" value="InterPro"/>
</dbReference>
<dbReference type="STRING" id="451379.A0A0N5AXJ8"/>
<dbReference type="PRINTS" id="PR01989">
    <property type="entry name" value="EUOM20RECPTR"/>
</dbReference>
<feature type="transmembrane region" description="Helical" evidence="10">
    <location>
        <begin position="18"/>
        <end position="36"/>
    </location>
</feature>
<reference evidence="12" key="1">
    <citation type="submission" date="2017-02" db="UniProtKB">
        <authorList>
            <consortium name="WormBaseParasite"/>
        </authorList>
    </citation>
    <scope>IDENTIFICATION</scope>
</reference>
<proteinExistence type="inferred from homology"/>